<name>A0A1U7CT27_9BACT</name>
<dbReference type="KEGG" id="pbor:BSF38_03581"/>
<dbReference type="GO" id="GO:0005524">
    <property type="term" value="F:ATP binding"/>
    <property type="evidence" value="ECO:0007669"/>
    <property type="project" value="UniProtKB-KW"/>
</dbReference>
<evidence type="ECO:0000256" key="2">
    <source>
        <dbReference type="ARBA" id="ARBA00022777"/>
    </source>
</evidence>
<dbReference type="InterPro" id="IPR006206">
    <property type="entry name" value="Mevalonate/galactokinase"/>
</dbReference>
<dbReference type="EMBL" id="CP019082">
    <property type="protein sequence ID" value="APW62049.1"/>
    <property type="molecule type" value="Genomic_DNA"/>
</dbReference>
<proteinExistence type="predicted"/>
<evidence type="ECO:0000313" key="8">
    <source>
        <dbReference type="Proteomes" id="UP000186309"/>
    </source>
</evidence>
<dbReference type="PANTHER" id="PTHR10457">
    <property type="entry name" value="MEVALONATE KINASE/GALACTOKINASE"/>
    <property type="match status" value="1"/>
</dbReference>
<evidence type="ECO:0000259" key="6">
    <source>
        <dbReference type="Pfam" id="PF08544"/>
    </source>
</evidence>
<keyword evidence="8" id="KW-1185">Reference proteome</keyword>
<dbReference type="PRINTS" id="PR00473">
    <property type="entry name" value="GALCTOKINASE"/>
</dbReference>
<organism evidence="7 8">
    <name type="scientific">Paludisphaera borealis</name>
    <dbReference type="NCBI Taxonomy" id="1387353"/>
    <lineage>
        <taxon>Bacteria</taxon>
        <taxon>Pseudomonadati</taxon>
        <taxon>Planctomycetota</taxon>
        <taxon>Planctomycetia</taxon>
        <taxon>Isosphaerales</taxon>
        <taxon>Isosphaeraceae</taxon>
        <taxon>Paludisphaera</taxon>
    </lineage>
</organism>
<dbReference type="SUPFAM" id="SSF55060">
    <property type="entry name" value="GHMP Kinase, C-terminal domain"/>
    <property type="match status" value="1"/>
</dbReference>
<dbReference type="SMR" id="A0A1U7CT27"/>
<keyword evidence="4" id="KW-0299">Galactose metabolism</keyword>
<evidence type="ECO:0000256" key="4">
    <source>
        <dbReference type="ARBA" id="ARBA00023144"/>
    </source>
</evidence>
<dbReference type="InterPro" id="IPR014721">
    <property type="entry name" value="Ribsml_uS5_D2-typ_fold_subgr"/>
</dbReference>
<dbReference type="GO" id="GO:0004335">
    <property type="term" value="F:galactokinase activity"/>
    <property type="evidence" value="ECO:0007669"/>
    <property type="project" value="UniProtKB-EC"/>
</dbReference>
<keyword evidence="7" id="KW-0808">Transferase</keyword>
<feature type="domain" description="GHMP kinase C-terminal" evidence="6">
    <location>
        <begin position="382"/>
        <end position="453"/>
    </location>
</feature>
<dbReference type="Pfam" id="PF08544">
    <property type="entry name" value="GHMP_kinases_C"/>
    <property type="match status" value="1"/>
</dbReference>
<dbReference type="SUPFAM" id="SSF54211">
    <property type="entry name" value="Ribosomal protein S5 domain 2-like"/>
    <property type="match status" value="1"/>
</dbReference>
<dbReference type="AlphaFoldDB" id="A0A1U7CT27"/>
<dbReference type="PANTHER" id="PTHR10457:SF35">
    <property type="entry name" value="L-ARABINOKINASE"/>
    <property type="match status" value="1"/>
</dbReference>
<keyword evidence="1" id="KW-0547">Nucleotide-binding</keyword>
<sequence length="483" mass="50386">MVEPGTFPDEEAEVDAFIARLKVGGEPGASLPWFDPAEPFVVARAPGRLDVMGGIADYSGSLVLQRPIREAALAAAQHDPAPGLRIVSLAADGGPARTLAIDGGTLDRFFNEGCGAARDWFAARPDDHWGSYIAGVVVVLARDGGAPPGGGLRVVIDSQVPEAKGVSSSAALEVAAMSAIAGLLEVPLSGEQTALLCQKAENQVVGAACGIMDQMTAAVGRSGSLLALLCQPAEVQGFIRPHESIGFWGIDSGIRHAVTGGDYTSVRIGAFMGYRILAELQGLPTAGPNRAGLMWVDDERWSGRLANVDPAEFVSRFAELLPRTMRGDAFLAQYGGTTDPATRVDPSRTYAVRWPATHAVHEHNRVVRFAALLAYEPDDDLLGELGEMMATSHESYSICGLGSDGTDLLVDLVRAAGSDAGLFGAKITGGGSGGTVAVLGRADAGDEVARIARTYEERTGRPAHVFSGSSAGAEAFGVRRVPR</sequence>
<dbReference type="Gene3D" id="3.30.230.10">
    <property type="match status" value="1"/>
</dbReference>
<dbReference type="InterPro" id="IPR000705">
    <property type="entry name" value="Galactokinase"/>
</dbReference>
<dbReference type="Proteomes" id="UP000186309">
    <property type="component" value="Chromosome"/>
</dbReference>
<reference evidence="8" key="1">
    <citation type="submission" date="2016-12" db="EMBL/GenBank/DDBJ databases">
        <title>Comparative genomics of four Isosphaeraceae planctomycetes: a common pool of plasmids and glycoside hydrolase genes.</title>
        <authorList>
            <person name="Ivanova A."/>
        </authorList>
    </citation>
    <scope>NUCLEOTIDE SEQUENCE [LARGE SCALE GENOMIC DNA]</scope>
    <source>
        <strain evidence="8">PX4</strain>
    </source>
</reference>
<dbReference type="Gene3D" id="3.30.70.890">
    <property type="entry name" value="GHMP kinase, C-terminal domain"/>
    <property type="match status" value="1"/>
</dbReference>
<protein>
    <submittedName>
        <fullName evidence="7">Galactokinase</fullName>
        <ecNumber evidence="7">2.7.1.6</ecNumber>
    </submittedName>
</protein>
<keyword evidence="2 7" id="KW-0418">Kinase</keyword>
<dbReference type="PRINTS" id="PR00959">
    <property type="entry name" value="MEVGALKINASE"/>
</dbReference>
<dbReference type="InterPro" id="IPR036554">
    <property type="entry name" value="GHMP_kinase_C_sf"/>
</dbReference>
<evidence type="ECO:0000313" key="7">
    <source>
        <dbReference type="EMBL" id="APW62049.1"/>
    </source>
</evidence>
<dbReference type="STRING" id="1387353.BSF38_03581"/>
<keyword evidence="4" id="KW-0119">Carbohydrate metabolism</keyword>
<gene>
    <name evidence="7" type="primary">galK_2</name>
    <name evidence="7" type="ORF">BSF38_03581</name>
</gene>
<feature type="domain" description="GHMP kinase N-terminal" evidence="5">
    <location>
        <begin position="132"/>
        <end position="220"/>
    </location>
</feature>
<dbReference type="OrthoDB" id="250531at2"/>
<dbReference type="RefSeq" id="WP_083713045.1">
    <property type="nucleotide sequence ID" value="NZ_CP019082.1"/>
</dbReference>
<evidence type="ECO:0000256" key="1">
    <source>
        <dbReference type="ARBA" id="ARBA00022741"/>
    </source>
</evidence>
<dbReference type="GO" id="GO:0005829">
    <property type="term" value="C:cytosol"/>
    <property type="evidence" value="ECO:0007669"/>
    <property type="project" value="TreeGrafter"/>
</dbReference>
<accession>A0A1U7CT27</accession>
<evidence type="ECO:0000259" key="5">
    <source>
        <dbReference type="Pfam" id="PF00288"/>
    </source>
</evidence>
<keyword evidence="3" id="KW-0067">ATP-binding</keyword>
<dbReference type="InterPro" id="IPR020568">
    <property type="entry name" value="Ribosomal_Su5_D2-typ_SF"/>
</dbReference>
<dbReference type="InterPro" id="IPR013750">
    <property type="entry name" value="GHMP_kinase_C_dom"/>
</dbReference>
<dbReference type="PIRSF" id="PIRSF000530">
    <property type="entry name" value="Galactokinase"/>
    <property type="match status" value="1"/>
</dbReference>
<dbReference type="EC" id="2.7.1.6" evidence="7"/>
<dbReference type="GO" id="GO:0006012">
    <property type="term" value="P:galactose metabolic process"/>
    <property type="evidence" value="ECO:0007669"/>
    <property type="project" value="UniProtKB-KW"/>
</dbReference>
<evidence type="ECO:0000256" key="3">
    <source>
        <dbReference type="ARBA" id="ARBA00022840"/>
    </source>
</evidence>
<dbReference type="Pfam" id="PF00288">
    <property type="entry name" value="GHMP_kinases_N"/>
    <property type="match status" value="1"/>
</dbReference>
<dbReference type="InterPro" id="IPR006204">
    <property type="entry name" value="GHMP_kinase_N_dom"/>
</dbReference>